<sequence length="72" mass="8884">MYSFQFLKSKQYNLKFQCKHCSYSTDKKCHFTYHERLHSVSHLYKCIYCPETSKHHLQQKHEWVQTKKNSNL</sequence>
<keyword evidence="1" id="KW-0862">Zinc</keyword>
<keyword evidence="1" id="KW-0479">Metal-binding</keyword>
<name>S5MKB8_9ARAC</name>
<dbReference type="EMBL" id="KC480155">
    <property type="protein sequence ID" value="AGR53518.1"/>
    <property type="molecule type" value="Genomic_DNA"/>
</dbReference>
<organism evidence="3">
    <name type="scientific">Dolomedes mizhoanus</name>
    <dbReference type="NCBI Taxonomy" id="1366394"/>
    <lineage>
        <taxon>Eukaryota</taxon>
        <taxon>Metazoa</taxon>
        <taxon>Ecdysozoa</taxon>
        <taxon>Arthropoda</taxon>
        <taxon>Chelicerata</taxon>
        <taxon>Arachnida</taxon>
        <taxon>Araneae</taxon>
        <taxon>Araneomorphae</taxon>
        <taxon>Entelegynae</taxon>
        <taxon>Lycosoidea</taxon>
        <taxon>Pisauridae</taxon>
        <taxon>Dolomedes</taxon>
    </lineage>
</organism>
<dbReference type="PROSITE" id="PS50157">
    <property type="entry name" value="ZINC_FINGER_C2H2_2"/>
    <property type="match status" value="1"/>
</dbReference>
<keyword evidence="1" id="KW-0863">Zinc-finger</keyword>
<dbReference type="GO" id="GO:0008270">
    <property type="term" value="F:zinc ion binding"/>
    <property type="evidence" value="ECO:0007669"/>
    <property type="project" value="UniProtKB-KW"/>
</dbReference>
<evidence type="ECO:0000256" key="1">
    <source>
        <dbReference type="PROSITE-ProRule" id="PRU00042"/>
    </source>
</evidence>
<dbReference type="InterPro" id="IPR013087">
    <property type="entry name" value="Znf_C2H2_type"/>
</dbReference>
<reference evidence="3" key="1">
    <citation type="journal article" date="2013" name="Toxicon">
        <title>Transcriptome analysis of venom glands from a single fishing spider Dolomedes mizhoanus.</title>
        <authorList>
            <person name="Jiang L."/>
            <person name="Liu C."/>
            <person name="Duan Z."/>
            <person name="Deng M."/>
            <person name="Tang X."/>
            <person name="Liang S."/>
        </authorList>
    </citation>
    <scope>NUCLEOTIDE SEQUENCE</scope>
    <source>
        <strain evidence="3">DM-437</strain>
    </source>
</reference>
<accession>S5MKB8</accession>
<protein>
    <recommendedName>
        <fullName evidence="2">C2H2-type domain-containing protein</fullName>
    </recommendedName>
</protein>
<evidence type="ECO:0000259" key="2">
    <source>
        <dbReference type="PROSITE" id="PS50157"/>
    </source>
</evidence>
<feature type="domain" description="C2H2-type" evidence="2">
    <location>
        <begin position="16"/>
        <end position="39"/>
    </location>
</feature>
<evidence type="ECO:0000313" key="3">
    <source>
        <dbReference type="EMBL" id="AGR53518.1"/>
    </source>
</evidence>
<proteinExistence type="predicted"/>
<dbReference type="AlphaFoldDB" id="S5MKB8"/>